<protein>
    <submittedName>
        <fullName evidence="1">Uncharacterized protein</fullName>
    </submittedName>
</protein>
<comment type="caution">
    <text evidence="1">The sequence shown here is derived from an EMBL/GenBank/DDBJ whole genome shotgun (WGS) entry which is preliminary data.</text>
</comment>
<reference evidence="1" key="1">
    <citation type="submission" date="2022-02" db="EMBL/GenBank/DDBJ databases">
        <title>Plant Genome Project.</title>
        <authorList>
            <person name="Zhang R.-G."/>
        </authorList>
    </citation>
    <scope>NUCLEOTIDE SEQUENCE</scope>
    <source>
        <strain evidence="1">AT1</strain>
    </source>
</reference>
<organism evidence="1 2">
    <name type="scientific">Rhododendron molle</name>
    <name type="common">Chinese azalea</name>
    <name type="synonym">Azalea mollis</name>
    <dbReference type="NCBI Taxonomy" id="49168"/>
    <lineage>
        <taxon>Eukaryota</taxon>
        <taxon>Viridiplantae</taxon>
        <taxon>Streptophyta</taxon>
        <taxon>Embryophyta</taxon>
        <taxon>Tracheophyta</taxon>
        <taxon>Spermatophyta</taxon>
        <taxon>Magnoliopsida</taxon>
        <taxon>eudicotyledons</taxon>
        <taxon>Gunneridae</taxon>
        <taxon>Pentapetalae</taxon>
        <taxon>asterids</taxon>
        <taxon>Ericales</taxon>
        <taxon>Ericaceae</taxon>
        <taxon>Ericoideae</taxon>
        <taxon>Rhodoreae</taxon>
        <taxon>Rhododendron</taxon>
    </lineage>
</organism>
<accession>A0ACC0PRE5</accession>
<keyword evidence="2" id="KW-1185">Reference proteome</keyword>
<name>A0ACC0PRE5_RHOML</name>
<dbReference type="EMBL" id="CM046389">
    <property type="protein sequence ID" value="KAI8567252.1"/>
    <property type="molecule type" value="Genomic_DNA"/>
</dbReference>
<gene>
    <name evidence="1" type="ORF">RHMOL_Rhmol02G0106700</name>
</gene>
<evidence type="ECO:0000313" key="2">
    <source>
        <dbReference type="Proteomes" id="UP001062846"/>
    </source>
</evidence>
<proteinExistence type="predicted"/>
<evidence type="ECO:0000313" key="1">
    <source>
        <dbReference type="EMBL" id="KAI8567252.1"/>
    </source>
</evidence>
<dbReference type="Proteomes" id="UP001062846">
    <property type="component" value="Chromosome 2"/>
</dbReference>
<sequence>MEIEISGSSSPISCELLDIDGNYARDDCEARRKLEFKDDDEFFKTDVPIEEEGEQDVLHNSLDAISDINLFHSQIPNEAIPKLDMKFKTEEAAFEFYNAYAYKVGFSVRRSKEYKDKSGMLVTRTFCCSCEGKRGKDKRDSIVKSHRPETRFGCLARKKIKYCRQTKQYYVAEFNPMHNHAVCTPSKTHLHKSHRKLSVAQAAELDMANDCGIAPKATVEFMARQAGGRENLGFIPQDYKNYLRSKRTVQMKIGDTGGVLEYLQKMQLEDPNFFYAIQVDEDDLITNIFWADAKMMADYAHFGDVVSFDTTYRKNKDGRPFAMFVGANHHKQTAVFGAALLYAESADSFAWLFDTFAKAMGGKTPKTILTDQDAAMAKALAAQWPETIHRLCIWHIFQNAASKLSGAFARFKDFSKDFSECIYDYEDEDEFISAWNAMLERYNLQDNDWLKRMFNQKEKWALVYGRQTFCADMTTTQRSESMNSVLKRYASYNHDLLQFFHHFQRLVDDRRYEELKANFRATQSTPSLSFPVEMLKHASSMYTPDVFVLFQRELSKAHDCNLKKFGQSGTVTEYDISPYGKDDQHHLVTYDSSANMVLCSCKKFEFVGLLCSHALKVLCHNNVMRIPEKYILKRWTKNAKSGSTGTCAWTSLIEDPKAMMGRRYKELCRLCTQLATRAAETEEAYNIALNCLKKIAEEVDASLTGESFDGTSDANNSASLENEATLGEGI</sequence>